<evidence type="ECO:0000313" key="1">
    <source>
        <dbReference type="EMBL" id="CCA25519.1"/>
    </source>
</evidence>
<reference evidence="1" key="1">
    <citation type="journal article" date="2011" name="PLoS Biol.">
        <title>Gene gain and loss during evolution of obligate parasitism in the white rust pathogen of Arabidopsis thaliana.</title>
        <authorList>
            <person name="Kemen E."/>
            <person name="Gardiner A."/>
            <person name="Schultz-Larsen T."/>
            <person name="Kemen A.C."/>
            <person name="Balmuth A.L."/>
            <person name="Robert-Seilaniantz A."/>
            <person name="Bailey K."/>
            <person name="Holub E."/>
            <person name="Studholme D.J."/>
            <person name="Maclean D."/>
            <person name="Jones J.D."/>
        </authorList>
    </citation>
    <scope>NUCLEOTIDE SEQUENCE</scope>
</reference>
<gene>
    <name evidence="1" type="primary">AlNc14C303G10410</name>
    <name evidence="1" type="ORF">ALNC14_116630</name>
</gene>
<dbReference type="EMBL" id="FR824348">
    <property type="protein sequence ID" value="CCA25519.1"/>
    <property type="molecule type" value="Genomic_DNA"/>
</dbReference>
<reference evidence="1" key="2">
    <citation type="submission" date="2011-02" db="EMBL/GenBank/DDBJ databases">
        <authorList>
            <person name="MacLean D."/>
        </authorList>
    </citation>
    <scope>NUCLEOTIDE SEQUENCE</scope>
</reference>
<accession>F0WVS3</accession>
<dbReference type="HOGENOM" id="CLU_2431561_0_0_1"/>
<organism evidence="1">
    <name type="scientific">Albugo laibachii Nc14</name>
    <dbReference type="NCBI Taxonomy" id="890382"/>
    <lineage>
        <taxon>Eukaryota</taxon>
        <taxon>Sar</taxon>
        <taxon>Stramenopiles</taxon>
        <taxon>Oomycota</taxon>
        <taxon>Peronosporomycetes</taxon>
        <taxon>Albuginales</taxon>
        <taxon>Albuginaceae</taxon>
        <taxon>Albugo</taxon>
    </lineage>
</organism>
<sequence length="91" mass="10389">MGRRSRIVCIRGEYYHGESTCAPIYAKYRSLTNGGCSIQTEVDGDLNAQIIEWLKKSEHIACGLIHNDPVVFRQRIGPNHIRFLRCRQSAI</sequence>
<proteinExistence type="predicted"/>
<protein>
    <submittedName>
        <fullName evidence="1">AlNc14C303G10410 protein</fullName>
    </submittedName>
</protein>
<name>F0WVS3_9STRA</name>
<dbReference type="AlphaFoldDB" id="F0WVS3"/>